<keyword evidence="4" id="KW-1185">Reference proteome</keyword>
<keyword evidence="1" id="KW-0812">Transmembrane</keyword>
<feature type="signal peptide" evidence="2">
    <location>
        <begin position="1"/>
        <end position="30"/>
    </location>
</feature>
<feature type="transmembrane region" description="Helical" evidence="1">
    <location>
        <begin position="271"/>
        <end position="293"/>
    </location>
</feature>
<dbReference type="RefSeq" id="WP_109624528.1">
    <property type="nucleotide sequence ID" value="NZ_JANKBI010000001.1"/>
</dbReference>
<organism evidence="3 4">
    <name type="scientific">Murimonas intestini</name>
    <dbReference type="NCBI Taxonomy" id="1337051"/>
    <lineage>
        <taxon>Bacteria</taxon>
        <taxon>Bacillati</taxon>
        <taxon>Bacillota</taxon>
        <taxon>Clostridia</taxon>
        <taxon>Lachnospirales</taxon>
        <taxon>Lachnospiraceae</taxon>
        <taxon>Murimonas</taxon>
    </lineage>
</organism>
<keyword evidence="2" id="KW-0732">Signal</keyword>
<keyword evidence="1" id="KW-0472">Membrane</keyword>
<gene>
    <name evidence="3" type="ORF">C7383_101490</name>
</gene>
<feature type="chain" id="PRO_5044507227" description="Cache domain-containing protein" evidence="2">
    <location>
        <begin position="31"/>
        <end position="306"/>
    </location>
</feature>
<evidence type="ECO:0000313" key="3">
    <source>
        <dbReference type="EMBL" id="PWJ79113.1"/>
    </source>
</evidence>
<reference evidence="3 4" key="1">
    <citation type="submission" date="2018-05" db="EMBL/GenBank/DDBJ databases">
        <authorList>
            <person name="Goeker M."/>
            <person name="Huntemann M."/>
            <person name="Clum A."/>
            <person name="Pillay M."/>
            <person name="Palaniappan K."/>
            <person name="Varghese N."/>
            <person name="Mikhailova N."/>
            <person name="Stamatis D."/>
            <person name="Reddy T."/>
            <person name="Daum C."/>
            <person name="Shapiro N."/>
            <person name="Ivanova N."/>
            <person name="Kyrpides N."/>
            <person name="Woyke T."/>
        </authorList>
    </citation>
    <scope>NUCLEOTIDE SEQUENCE [LARGE SCALE GENOMIC DNA]</scope>
    <source>
        <strain evidence="3 4">DSM 26524</strain>
    </source>
</reference>
<dbReference type="EMBL" id="QGGY01000001">
    <property type="protein sequence ID" value="PWJ79113.1"/>
    <property type="molecule type" value="Genomic_DNA"/>
</dbReference>
<protein>
    <recommendedName>
        <fullName evidence="5">Cache domain-containing protein</fullName>
    </recommendedName>
</protein>
<evidence type="ECO:0000256" key="2">
    <source>
        <dbReference type="SAM" id="SignalP"/>
    </source>
</evidence>
<dbReference type="Proteomes" id="UP000245412">
    <property type="component" value="Unassembled WGS sequence"/>
</dbReference>
<name>A0AB73TAT2_9FIRM</name>
<sequence length="306" mass="33406">MKRTGRKKISRICCLAASAFFIIVPCTGVAGYCSMAARTSCLSAHGQIRNNLESTLKLLEMISGEPWMMPEDIPYQEKAGRLDQYNEIWGYQMIRAVDTYGGVYRADKEEAVSNLNSREYIQTLWVTNEPQITDVFLAGADGTTLNYTVAFAVGGDAKNNGAVFAAIYDSDVRAVLASQPVHTVLLGKNQQCMSGNDESLLGTTLESRLKGKKILGESLEEALLRVKNEESGTIWYFEGIVPTCYAFQNIGLDSGWTVLSSASYTDVAGELMPAIVFSGIGAILSLTAFILLCRQDDQEDSEIPGK</sequence>
<evidence type="ECO:0000313" key="4">
    <source>
        <dbReference type="Proteomes" id="UP000245412"/>
    </source>
</evidence>
<proteinExistence type="predicted"/>
<comment type="caution">
    <text evidence="3">The sequence shown here is derived from an EMBL/GenBank/DDBJ whole genome shotgun (WGS) entry which is preliminary data.</text>
</comment>
<evidence type="ECO:0008006" key="5">
    <source>
        <dbReference type="Google" id="ProtNLM"/>
    </source>
</evidence>
<accession>A0AB73TAT2</accession>
<evidence type="ECO:0000256" key="1">
    <source>
        <dbReference type="SAM" id="Phobius"/>
    </source>
</evidence>
<keyword evidence="1" id="KW-1133">Transmembrane helix</keyword>
<dbReference type="AlphaFoldDB" id="A0AB73TAT2"/>